<dbReference type="Gene3D" id="3.30.450.20">
    <property type="entry name" value="PAS domain"/>
    <property type="match status" value="2"/>
</dbReference>
<accession>A0ABQ1IB17</accession>
<feature type="domain" description="PAC" evidence="10">
    <location>
        <begin position="235"/>
        <end position="292"/>
    </location>
</feature>
<dbReference type="InterPro" id="IPR025944">
    <property type="entry name" value="Sigma_54_int_dom_CS"/>
</dbReference>
<dbReference type="PROSITE" id="PS00675">
    <property type="entry name" value="SIGMA54_INTERACT_1"/>
    <property type="match status" value="1"/>
</dbReference>
<protein>
    <submittedName>
        <fullName evidence="11">Transcriptional regulator</fullName>
    </submittedName>
</protein>
<dbReference type="NCBIfam" id="TIGR00229">
    <property type="entry name" value="sensory_box"/>
    <property type="match status" value="1"/>
</dbReference>
<evidence type="ECO:0000313" key="11">
    <source>
        <dbReference type="EMBL" id="GGB31297.1"/>
    </source>
</evidence>
<dbReference type="InterPro" id="IPR027417">
    <property type="entry name" value="P-loop_NTPase"/>
</dbReference>
<feature type="domain" description="Sigma-54 factor interaction" evidence="8">
    <location>
        <begin position="324"/>
        <end position="553"/>
    </location>
</feature>
<dbReference type="PROSITE" id="PS50045">
    <property type="entry name" value="SIGMA54_INTERACT_4"/>
    <property type="match status" value="1"/>
</dbReference>
<dbReference type="PROSITE" id="PS00688">
    <property type="entry name" value="SIGMA54_INTERACT_3"/>
    <property type="match status" value="1"/>
</dbReference>
<evidence type="ECO:0000256" key="7">
    <source>
        <dbReference type="SAM" id="Coils"/>
    </source>
</evidence>
<feature type="domain" description="PAS" evidence="9">
    <location>
        <begin position="162"/>
        <end position="219"/>
    </location>
</feature>
<name>A0ABQ1IB17_9PROT</name>
<dbReference type="SUPFAM" id="SSF52540">
    <property type="entry name" value="P-loop containing nucleoside triphosphate hydrolases"/>
    <property type="match status" value="1"/>
</dbReference>
<organism evidence="11 12">
    <name type="scientific">Tistrella bauzanensis</name>
    <dbReference type="NCBI Taxonomy" id="657419"/>
    <lineage>
        <taxon>Bacteria</taxon>
        <taxon>Pseudomonadati</taxon>
        <taxon>Pseudomonadota</taxon>
        <taxon>Alphaproteobacteria</taxon>
        <taxon>Geminicoccales</taxon>
        <taxon>Geminicoccaceae</taxon>
        <taxon>Tistrella</taxon>
    </lineage>
</organism>
<dbReference type="SMART" id="SM00382">
    <property type="entry name" value="AAA"/>
    <property type="match status" value="1"/>
</dbReference>
<dbReference type="InterPro" id="IPR058031">
    <property type="entry name" value="AAA_lid_NorR"/>
</dbReference>
<keyword evidence="12" id="KW-1185">Reference proteome</keyword>
<gene>
    <name evidence="11" type="ORF">GCM10011505_10870</name>
</gene>
<dbReference type="PROSITE" id="PS50112">
    <property type="entry name" value="PAS"/>
    <property type="match status" value="1"/>
</dbReference>
<evidence type="ECO:0000259" key="8">
    <source>
        <dbReference type="PROSITE" id="PS50045"/>
    </source>
</evidence>
<dbReference type="PANTHER" id="PTHR32071:SF117">
    <property type="entry name" value="PTS-DEPENDENT DIHYDROXYACETONE KINASE OPERON REGULATORY PROTEIN-RELATED"/>
    <property type="match status" value="1"/>
</dbReference>
<dbReference type="InterPro" id="IPR000700">
    <property type="entry name" value="PAS-assoc_C"/>
</dbReference>
<keyword evidence="1" id="KW-0547">Nucleotide-binding</keyword>
<dbReference type="EMBL" id="BMDZ01000008">
    <property type="protein sequence ID" value="GGB31297.1"/>
    <property type="molecule type" value="Genomic_DNA"/>
</dbReference>
<dbReference type="PANTHER" id="PTHR32071">
    <property type="entry name" value="TRANSCRIPTIONAL REGULATORY PROTEIN"/>
    <property type="match status" value="1"/>
</dbReference>
<dbReference type="SMART" id="SM00091">
    <property type="entry name" value="PAS"/>
    <property type="match status" value="2"/>
</dbReference>
<dbReference type="InterPro" id="IPR002078">
    <property type="entry name" value="Sigma_54_int"/>
</dbReference>
<evidence type="ECO:0000259" key="9">
    <source>
        <dbReference type="PROSITE" id="PS50112"/>
    </source>
</evidence>
<evidence type="ECO:0000256" key="5">
    <source>
        <dbReference type="ARBA" id="ARBA00023159"/>
    </source>
</evidence>
<keyword evidence="2" id="KW-0067">ATP-binding</keyword>
<keyword evidence="5" id="KW-0010">Activator</keyword>
<comment type="caution">
    <text evidence="11">The sequence shown here is derived from an EMBL/GenBank/DDBJ whole genome shotgun (WGS) entry which is preliminary data.</text>
</comment>
<keyword evidence="7" id="KW-0175">Coiled coil</keyword>
<evidence type="ECO:0000256" key="4">
    <source>
        <dbReference type="ARBA" id="ARBA00023125"/>
    </source>
</evidence>
<dbReference type="InterPro" id="IPR003593">
    <property type="entry name" value="AAA+_ATPase"/>
</dbReference>
<dbReference type="PROSITE" id="PS00676">
    <property type="entry name" value="SIGMA54_INTERACT_2"/>
    <property type="match status" value="1"/>
</dbReference>
<dbReference type="InterPro" id="IPR025943">
    <property type="entry name" value="Sigma_54_int_dom_ATP-bd_2"/>
</dbReference>
<keyword evidence="4" id="KW-0238">DNA-binding</keyword>
<keyword evidence="6" id="KW-0804">Transcription</keyword>
<keyword evidence="3" id="KW-0805">Transcription regulation</keyword>
<reference evidence="12" key="1">
    <citation type="journal article" date="2019" name="Int. J. Syst. Evol. Microbiol.">
        <title>The Global Catalogue of Microorganisms (GCM) 10K type strain sequencing project: providing services to taxonomists for standard genome sequencing and annotation.</title>
        <authorList>
            <consortium name="The Broad Institute Genomics Platform"/>
            <consortium name="The Broad Institute Genome Sequencing Center for Infectious Disease"/>
            <person name="Wu L."/>
            <person name="Ma J."/>
        </authorList>
    </citation>
    <scope>NUCLEOTIDE SEQUENCE [LARGE SCALE GENOMIC DNA]</scope>
    <source>
        <strain evidence="12">CGMCC 1.10188</strain>
    </source>
</reference>
<feature type="coiled-coil region" evidence="7">
    <location>
        <begin position="283"/>
        <end position="314"/>
    </location>
</feature>
<proteinExistence type="predicted"/>
<sequence>MPDTSATRVNRPPVPLAAGLHRLLFQAAAQPMLVFDPIADRILLANPAAGRLYGMPADTLAALRMSELHAGQMPALVVFTEAVLDKGHAWTRGMAITRPDGSDVVAEYDGTRLPPDAGGTLILLVATDQDDRHRRDVDAEADAYLKSGIAEWRRVERFFRDVERQNQLILRAAGEGIYGINADGHTTFVNPAAERLLGWRAEELVGHDMHGMVHHTHADGSHYPEHECPIYAAFREGEIRHVEDEVFWCRDGRPIRVEYTSTPIRDRGMVVGAVIVFRDVTSRREAEERLHAALAEVDALRERLERENAYLLEEIRTEVNHHHIIGRNAAIQKIAQQIDLVAPTDANVLITGESGTGKELIARAIHEAGRRSHRPLIRVNCAAIPRELFESEFFGHVRGAFTGAVRDRVGRFELADGGTLFLDEVGEIPLELQGKLLRVLQEGHFERVGEERTRAVDVRIVAATNRDLKDEVRRGRFREDLYFRLNVFPIESVPLRERLDDVPLLAAHFLAQTCRRLNIPALKLTRGDVERLTGYDWPGNVRELENVIERAAILASGGRLRFDLEMRDPPPAIPGPASPVAIAPMAGAAETATAESAAIITETERRNRDRQAIEAALSRCGGRIYGPAGAAALLDLPPTTLASRLRALRIDARRFKTPAGG</sequence>
<dbReference type="CDD" id="cd00130">
    <property type="entry name" value="PAS"/>
    <property type="match status" value="2"/>
</dbReference>
<dbReference type="InterPro" id="IPR025662">
    <property type="entry name" value="Sigma_54_int_dom_ATP-bd_1"/>
</dbReference>
<evidence type="ECO:0000256" key="3">
    <source>
        <dbReference type="ARBA" id="ARBA00023015"/>
    </source>
</evidence>
<dbReference type="CDD" id="cd00009">
    <property type="entry name" value="AAA"/>
    <property type="match status" value="1"/>
</dbReference>
<dbReference type="InterPro" id="IPR000014">
    <property type="entry name" value="PAS"/>
</dbReference>
<evidence type="ECO:0000313" key="12">
    <source>
        <dbReference type="Proteomes" id="UP000603352"/>
    </source>
</evidence>
<dbReference type="SUPFAM" id="SSF55785">
    <property type="entry name" value="PYP-like sensor domain (PAS domain)"/>
    <property type="match status" value="2"/>
</dbReference>
<dbReference type="Proteomes" id="UP000603352">
    <property type="component" value="Unassembled WGS sequence"/>
</dbReference>
<dbReference type="InterPro" id="IPR035965">
    <property type="entry name" value="PAS-like_dom_sf"/>
</dbReference>
<evidence type="ECO:0000259" key="10">
    <source>
        <dbReference type="PROSITE" id="PS50113"/>
    </source>
</evidence>
<dbReference type="Gene3D" id="1.10.8.60">
    <property type="match status" value="1"/>
</dbReference>
<dbReference type="Gene3D" id="3.40.50.300">
    <property type="entry name" value="P-loop containing nucleotide triphosphate hydrolases"/>
    <property type="match status" value="1"/>
</dbReference>
<dbReference type="Pfam" id="PF13426">
    <property type="entry name" value="PAS_9"/>
    <property type="match status" value="1"/>
</dbReference>
<dbReference type="Pfam" id="PF00158">
    <property type="entry name" value="Sigma54_activat"/>
    <property type="match status" value="1"/>
</dbReference>
<dbReference type="RefSeq" id="WP_188575711.1">
    <property type="nucleotide sequence ID" value="NZ_BMDZ01000008.1"/>
</dbReference>
<dbReference type="InterPro" id="IPR013767">
    <property type="entry name" value="PAS_fold"/>
</dbReference>
<evidence type="ECO:0000256" key="1">
    <source>
        <dbReference type="ARBA" id="ARBA00022741"/>
    </source>
</evidence>
<evidence type="ECO:0000256" key="6">
    <source>
        <dbReference type="ARBA" id="ARBA00023163"/>
    </source>
</evidence>
<dbReference type="Pfam" id="PF25601">
    <property type="entry name" value="AAA_lid_14"/>
    <property type="match status" value="1"/>
</dbReference>
<evidence type="ECO:0000256" key="2">
    <source>
        <dbReference type="ARBA" id="ARBA00022840"/>
    </source>
</evidence>
<dbReference type="PROSITE" id="PS50113">
    <property type="entry name" value="PAC"/>
    <property type="match status" value="1"/>
</dbReference>
<dbReference type="Pfam" id="PF00989">
    <property type="entry name" value="PAS"/>
    <property type="match status" value="1"/>
</dbReference>